<dbReference type="EMBL" id="BSDE01000002">
    <property type="protein sequence ID" value="GLH72666.1"/>
    <property type="molecule type" value="Genomic_DNA"/>
</dbReference>
<accession>A0ABQ5QE15</accession>
<feature type="domain" description="Smf/DprA SLOG" evidence="2">
    <location>
        <begin position="85"/>
        <end position="281"/>
    </location>
</feature>
<dbReference type="RefSeq" id="WP_285571669.1">
    <property type="nucleotide sequence ID" value="NZ_BSDE01000002.1"/>
</dbReference>
<dbReference type="Pfam" id="PF02481">
    <property type="entry name" value="DNA_processg_A"/>
    <property type="match status" value="1"/>
</dbReference>
<dbReference type="Gene3D" id="3.40.50.450">
    <property type="match status" value="1"/>
</dbReference>
<protein>
    <recommendedName>
        <fullName evidence="2">Smf/DprA SLOG domain-containing protein</fullName>
    </recommendedName>
</protein>
<proteinExistence type="inferred from homology"/>
<reference evidence="3 4" key="1">
    <citation type="journal article" date="2023" name="Antonie Van Leeuwenhoek">
        <title>Mesoterricola silvestris gen. nov., sp. nov., Mesoterricola sediminis sp. nov., Geothrix oryzae sp. nov., Geothrix edaphica sp. nov., Geothrix rubra sp. nov., and Geothrix limicola sp. nov., six novel members of Acidobacteriota isolated from soils.</title>
        <authorList>
            <person name="Itoh H."/>
            <person name="Sugisawa Y."/>
            <person name="Mise K."/>
            <person name="Xu Z."/>
            <person name="Kuniyasu M."/>
            <person name="Ushijima N."/>
            <person name="Kawano K."/>
            <person name="Kobayashi E."/>
            <person name="Shiratori Y."/>
            <person name="Masuda Y."/>
            <person name="Senoo K."/>
        </authorList>
    </citation>
    <scope>NUCLEOTIDE SEQUENCE [LARGE SCALE GENOMIC DNA]</scope>
    <source>
        <strain evidence="3 4">Red804</strain>
    </source>
</reference>
<dbReference type="PANTHER" id="PTHR43022:SF1">
    <property type="entry name" value="PROTEIN SMF"/>
    <property type="match status" value="1"/>
</dbReference>
<keyword evidence="4" id="KW-1185">Reference proteome</keyword>
<evidence type="ECO:0000313" key="4">
    <source>
        <dbReference type="Proteomes" id="UP001165069"/>
    </source>
</evidence>
<dbReference type="SUPFAM" id="SSF102405">
    <property type="entry name" value="MCP/YpsA-like"/>
    <property type="match status" value="1"/>
</dbReference>
<evidence type="ECO:0000313" key="3">
    <source>
        <dbReference type="EMBL" id="GLH72666.1"/>
    </source>
</evidence>
<dbReference type="Proteomes" id="UP001165069">
    <property type="component" value="Unassembled WGS sequence"/>
</dbReference>
<evidence type="ECO:0000256" key="1">
    <source>
        <dbReference type="ARBA" id="ARBA00006525"/>
    </source>
</evidence>
<comment type="similarity">
    <text evidence="1">Belongs to the DprA/Smf family.</text>
</comment>
<dbReference type="InterPro" id="IPR003488">
    <property type="entry name" value="DprA"/>
</dbReference>
<gene>
    <name evidence="3" type="ORF">GETHLI_11680</name>
</gene>
<organism evidence="3 4">
    <name type="scientific">Geothrix limicola</name>
    <dbReference type="NCBI Taxonomy" id="2927978"/>
    <lineage>
        <taxon>Bacteria</taxon>
        <taxon>Pseudomonadati</taxon>
        <taxon>Acidobacteriota</taxon>
        <taxon>Holophagae</taxon>
        <taxon>Holophagales</taxon>
        <taxon>Holophagaceae</taxon>
        <taxon>Geothrix</taxon>
    </lineage>
</organism>
<comment type="caution">
    <text evidence="3">The sequence shown here is derived from an EMBL/GenBank/DDBJ whole genome shotgun (WGS) entry which is preliminary data.</text>
</comment>
<evidence type="ECO:0000259" key="2">
    <source>
        <dbReference type="Pfam" id="PF02481"/>
    </source>
</evidence>
<dbReference type="PANTHER" id="PTHR43022">
    <property type="entry name" value="PROTEIN SMF"/>
    <property type="match status" value="1"/>
</dbReference>
<name>A0ABQ5QE15_9BACT</name>
<sequence>MNLRLWALAFTVLDWPERQKAECWAALQIGAQPALSPEQAEALARLEADLPRRQQEARDRGARLLLPGDPEEGPAVDALLAPLPYPVALWVRGTLPPSGPRIAIVGSRAATTRGKARTRAWAKALAEAGVAVISGLARGIDGEAHAGALEAAPGMFTQAGTWGVMGSGLDQPYPPEHKPLMDRMVAAGGGVITPFPPEAPPLKWHFPRRNWLLAAWTEGVLVTEARLKSGSLVTARLALDLGKELWVCPGSPEDPSAEGPNLLLKECSARVCLSPDDLLEGLVPGRVT</sequence>
<dbReference type="InterPro" id="IPR057666">
    <property type="entry name" value="DrpA_SLOG"/>
</dbReference>